<dbReference type="SUPFAM" id="SSF57889">
    <property type="entry name" value="Cysteine-rich domain"/>
    <property type="match status" value="1"/>
</dbReference>
<dbReference type="Proteomes" id="UP000749559">
    <property type="component" value="Unassembled WGS sequence"/>
</dbReference>
<keyword evidence="3" id="KW-0479">Metal-binding</keyword>
<accession>A0A8S4PML7</accession>
<protein>
    <recommendedName>
        <fullName evidence="10">Diacylglycerol kinase</fullName>
        <shortName evidence="10">DAG kinase</shortName>
        <ecNumber evidence="10">2.7.1.107</ecNumber>
    </recommendedName>
</protein>
<dbReference type="FunFam" id="3.30.60.20:FF:000002">
    <property type="entry name" value="Diacylglycerol kinase"/>
    <property type="match status" value="1"/>
</dbReference>
<dbReference type="InterPro" id="IPR046349">
    <property type="entry name" value="C1-like_sf"/>
</dbReference>
<keyword evidence="8" id="KW-0862">Zinc</keyword>
<name>A0A8S4PML7_OWEFU</name>
<dbReference type="FunFam" id="2.60.200.40:FF:000019">
    <property type="entry name" value="Diacylglycerol kinase"/>
    <property type="match status" value="1"/>
</dbReference>
<evidence type="ECO:0000256" key="5">
    <source>
        <dbReference type="ARBA" id="ARBA00022741"/>
    </source>
</evidence>
<dbReference type="PROSITE" id="PS50081">
    <property type="entry name" value="ZF_DAG_PE_2"/>
    <property type="match status" value="1"/>
</dbReference>
<keyword evidence="11" id="KW-1133">Transmembrane helix</keyword>
<keyword evidence="2 10" id="KW-0808">Transferase</keyword>
<keyword evidence="6" id="KW-0863">Zinc-finger</keyword>
<dbReference type="SMART" id="SM00046">
    <property type="entry name" value="DAGKc"/>
    <property type="match status" value="1"/>
</dbReference>
<feature type="transmembrane region" description="Helical" evidence="11">
    <location>
        <begin position="12"/>
        <end position="29"/>
    </location>
</feature>
<dbReference type="CDD" id="cd20853">
    <property type="entry name" value="C1_DGKepsilon_typeIII_rpt2"/>
    <property type="match status" value="1"/>
</dbReference>
<dbReference type="PROSITE" id="PS00479">
    <property type="entry name" value="ZF_DAG_PE_1"/>
    <property type="match status" value="1"/>
</dbReference>
<keyword evidence="11" id="KW-0812">Transmembrane</keyword>
<evidence type="ECO:0000259" key="13">
    <source>
        <dbReference type="PROSITE" id="PS50146"/>
    </source>
</evidence>
<dbReference type="InterPro" id="IPR001206">
    <property type="entry name" value="Diacylglycerol_kinase_cat_dom"/>
</dbReference>
<evidence type="ECO:0000256" key="11">
    <source>
        <dbReference type="SAM" id="Phobius"/>
    </source>
</evidence>
<keyword evidence="5 10" id="KW-0547">Nucleotide-binding</keyword>
<dbReference type="AlphaFoldDB" id="A0A8S4PML7"/>
<evidence type="ECO:0000256" key="3">
    <source>
        <dbReference type="ARBA" id="ARBA00022723"/>
    </source>
</evidence>
<keyword evidence="4" id="KW-0677">Repeat</keyword>
<dbReference type="Gene3D" id="3.40.50.10330">
    <property type="entry name" value="Probable inorganic polyphosphate/atp-NAD kinase, domain 1"/>
    <property type="match status" value="1"/>
</dbReference>
<keyword evidence="11" id="KW-0472">Membrane</keyword>
<feature type="domain" description="Phorbol-ester/DAG-type" evidence="12">
    <location>
        <begin position="113"/>
        <end position="164"/>
    </location>
</feature>
<comment type="similarity">
    <text evidence="1 10">Belongs to the eukaryotic diacylglycerol kinase family.</text>
</comment>
<dbReference type="InterPro" id="IPR000756">
    <property type="entry name" value="Diacylglycerol_kin_accessory"/>
</dbReference>
<proteinExistence type="inferred from homology"/>
<dbReference type="GO" id="GO:0004143">
    <property type="term" value="F:ATP-dependent diacylglycerol kinase activity"/>
    <property type="evidence" value="ECO:0007669"/>
    <property type="project" value="UniProtKB-EC"/>
</dbReference>
<evidence type="ECO:0000256" key="10">
    <source>
        <dbReference type="RuleBase" id="RU361128"/>
    </source>
</evidence>
<evidence type="ECO:0000313" key="15">
    <source>
        <dbReference type="Proteomes" id="UP000749559"/>
    </source>
</evidence>
<dbReference type="GO" id="GO:0016020">
    <property type="term" value="C:membrane"/>
    <property type="evidence" value="ECO:0007669"/>
    <property type="project" value="TreeGrafter"/>
</dbReference>
<dbReference type="Pfam" id="PF00781">
    <property type="entry name" value="DAGK_cat"/>
    <property type="match status" value="1"/>
</dbReference>
<comment type="catalytic activity">
    <reaction evidence="10">
        <text>a 1,2-diacyl-sn-glycerol + ATP = a 1,2-diacyl-sn-glycero-3-phosphate + ADP + H(+)</text>
        <dbReference type="Rhea" id="RHEA:10272"/>
        <dbReference type="ChEBI" id="CHEBI:15378"/>
        <dbReference type="ChEBI" id="CHEBI:17815"/>
        <dbReference type="ChEBI" id="CHEBI:30616"/>
        <dbReference type="ChEBI" id="CHEBI:58608"/>
        <dbReference type="ChEBI" id="CHEBI:456216"/>
        <dbReference type="EC" id="2.7.1.107"/>
    </reaction>
</comment>
<dbReference type="SUPFAM" id="SSF111331">
    <property type="entry name" value="NAD kinase/diacylglycerol kinase-like"/>
    <property type="match status" value="1"/>
</dbReference>
<comment type="caution">
    <text evidence="14">The sequence shown here is derived from an EMBL/GenBank/DDBJ whole genome shotgun (WGS) entry which is preliminary data.</text>
</comment>
<dbReference type="OrthoDB" id="242257at2759"/>
<reference evidence="14" key="1">
    <citation type="submission" date="2022-03" db="EMBL/GenBank/DDBJ databases">
        <authorList>
            <person name="Martin C."/>
        </authorList>
    </citation>
    <scope>NUCLEOTIDE SEQUENCE</scope>
</reference>
<gene>
    <name evidence="14" type="ORF">OFUS_LOCUS19939</name>
</gene>
<dbReference type="PANTHER" id="PTHR11255:SF118">
    <property type="entry name" value="DIACYLGLYCEROL KINASE EPSILON"/>
    <property type="match status" value="1"/>
</dbReference>
<sequence length="531" mass="59587">MANDNEDSGPTMWFISACVAGIIAVTVIINKICQKCRRRYTHYDVPARDISKGHRWCKTEMFTQPTYCSVSKEHIIQGAYCDSCGICVDDGAVRVANRHIPCKVLSNKSDILKHHWVKGNLPLCSTCTVCQEECGHQAELCDMRCCWCQRTVHDQCLSKFTEICDLGHFRDFIVPPNCIQLKKVGIKGRRHLIVSTVTAPIIPKWQPLIVIANRKSGNNDGEHILRSFRAILNPAQVIDLHEISPQHGLEWCHLLPEVTCRVLVAGGDGTVGWVLDTIDNLKLKPAPQVCILPLGTGNDLSRVLGWGEGYTGDVVIKHILNQMKQSRVTHLDRWKVEISHEKRIGIPLPRKMKMMNNYASIGVDALVTLNFHRHRESRPSLFGSRLLNKFWYFTYGTKDVLERECKNLHTKLKVVLDGKELKLPEIEGLVILNISSWGGGCRPWGNSQGKFPTPRIDDGKFEVMGLYSSFHIAQLQVGLAEPLRLGQGHKVEITLSGGNAPMQVDGEPWEQHPADITITSNGQATMLEYAE</sequence>
<dbReference type="InterPro" id="IPR037607">
    <property type="entry name" value="DGK"/>
</dbReference>
<dbReference type="Pfam" id="PF00609">
    <property type="entry name" value="DAGK_acc"/>
    <property type="match status" value="1"/>
</dbReference>
<keyword evidence="9 10" id="KW-0067">ATP-binding</keyword>
<dbReference type="EC" id="2.7.1.107" evidence="10"/>
<evidence type="ECO:0000256" key="8">
    <source>
        <dbReference type="ARBA" id="ARBA00022833"/>
    </source>
</evidence>
<dbReference type="InterPro" id="IPR002219">
    <property type="entry name" value="PKC_DAG/PE"/>
</dbReference>
<dbReference type="Gene3D" id="3.30.60.20">
    <property type="match status" value="1"/>
</dbReference>
<dbReference type="InterPro" id="IPR017438">
    <property type="entry name" value="ATP-NAD_kinase_N"/>
</dbReference>
<keyword evidence="7 10" id="KW-0418">Kinase</keyword>
<evidence type="ECO:0000259" key="12">
    <source>
        <dbReference type="PROSITE" id="PS50081"/>
    </source>
</evidence>
<dbReference type="SMART" id="SM00045">
    <property type="entry name" value="DAGKa"/>
    <property type="match status" value="1"/>
</dbReference>
<dbReference type="CDD" id="cd20801">
    <property type="entry name" value="C1_DGKepsilon_typeIII_rpt1"/>
    <property type="match status" value="1"/>
</dbReference>
<feature type="domain" description="DAGKc" evidence="13">
    <location>
        <begin position="203"/>
        <end position="340"/>
    </location>
</feature>
<evidence type="ECO:0000256" key="1">
    <source>
        <dbReference type="ARBA" id="ARBA00009280"/>
    </source>
</evidence>
<organism evidence="14 15">
    <name type="scientific">Owenia fusiformis</name>
    <name type="common">Polychaete worm</name>
    <dbReference type="NCBI Taxonomy" id="6347"/>
    <lineage>
        <taxon>Eukaryota</taxon>
        <taxon>Metazoa</taxon>
        <taxon>Spiralia</taxon>
        <taxon>Lophotrochozoa</taxon>
        <taxon>Annelida</taxon>
        <taxon>Polychaeta</taxon>
        <taxon>Sedentaria</taxon>
        <taxon>Canalipalpata</taxon>
        <taxon>Sabellida</taxon>
        <taxon>Oweniida</taxon>
        <taxon>Oweniidae</taxon>
        <taxon>Owenia</taxon>
    </lineage>
</organism>
<evidence type="ECO:0000256" key="2">
    <source>
        <dbReference type="ARBA" id="ARBA00022679"/>
    </source>
</evidence>
<dbReference type="GO" id="GO:0008270">
    <property type="term" value="F:zinc ion binding"/>
    <property type="evidence" value="ECO:0007669"/>
    <property type="project" value="UniProtKB-KW"/>
</dbReference>
<dbReference type="PROSITE" id="PS50146">
    <property type="entry name" value="DAGK"/>
    <property type="match status" value="1"/>
</dbReference>
<dbReference type="GO" id="GO:0007200">
    <property type="term" value="P:phospholipase C-activating G protein-coupled receptor signaling pathway"/>
    <property type="evidence" value="ECO:0007669"/>
    <property type="project" value="InterPro"/>
</dbReference>
<dbReference type="GO" id="GO:0005524">
    <property type="term" value="F:ATP binding"/>
    <property type="evidence" value="ECO:0007669"/>
    <property type="project" value="UniProtKB-KW"/>
</dbReference>
<evidence type="ECO:0000313" key="14">
    <source>
        <dbReference type="EMBL" id="CAH1795394.1"/>
    </source>
</evidence>
<dbReference type="EMBL" id="CAIIXF020000009">
    <property type="protein sequence ID" value="CAH1795394.1"/>
    <property type="molecule type" value="Genomic_DNA"/>
</dbReference>
<dbReference type="FunFam" id="3.40.50.10330:FF:000007">
    <property type="entry name" value="Diacylglycerol kinase"/>
    <property type="match status" value="1"/>
</dbReference>
<evidence type="ECO:0000256" key="7">
    <source>
        <dbReference type="ARBA" id="ARBA00022777"/>
    </source>
</evidence>
<dbReference type="PANTHER" id="PTHR11255">
    <property type="entry name" value="DIACYLGLYCEROL KINASE"/>
    <property type="match status" value="1"/>
</dbReference>
<evidence type="ECO:0000256" key="6">
    <source>
        <dbReference type="ARBA" id="ARBA00022771"/>
    </source>
</evidence>
<evidence type="ECO:0000256" key="9">
    <source>
        <dbReference type="ARBA" id="ARBA00022840"/>
    </source>
</evidence>
<dbReference type="InterPro" id="IPR016064">
    <property type="entry name" value="NAD/diacylglycerol_kinase_sf"/>
</dbReference>
<dbReference type="SMART" id="SM00109">
    <property type="entry name" value="C1"/>
    <property type="match status" value="2"/>
</dbReference>
<dbReference type="Gene3D" id="2.60.200.40">
    <property type="match status" value="1"/>
</dbReference>
<keyword evidence="15" id="KW-1185">Reference proteome</keyword>
<evidence type="ECO:0000256" key="4">
    <source>
        <dbReference type="ARBA" id="ARBA00022737"/>
    </source>
</evidence>